<name>A0A4S8M3H5_DENBC</name>
<proteinExistence type="predicted"/>
<keyword evidence="2" id="KW-1185">Reference proteome</keyword>
<protein>
    <submittedName>
        <fullName evidence="1">Uncharacterized protein</fullName>
    </submittedName>
</protein>
<accession>A0A4S8M3H5</accession>
<evidence type="ECO:0000313" key="1">
    <source>
        <dbReference type="EMBL" id="THU96704.1"/>
    </source>
</evidence>
<dbReference type="EMBL" id="ML179170">
    <property type="protein sequence ID" value="THU96704.1"/>
    <property type="molecule type" value="Genomic_DNA"/>
</dbReference>
<sequence length="348" mass="38868">MTTRLEPSSPLPTLRTDWIVQGAVELNERTSRAGSFVLSTLRTTFSLDIPSDASAAFQIKARIEKATGHGYRVFKASIWFTVLKTQRQAYPTHKTSNTTGTTASTPGFLSFSSTSLYPHAPYSGNSYSSCFGASSCFYTPSFSAFVPSFSFLVILITQYVVVTTDIDTVPYPTQQSITGGLERKVRPRSFGPFPSEQYGLGPEERCKWESLWKAVGGYWVVKKSGSGLAETNQEGPVEVELMSEQEHGLTAMVKGMVKSRALRILGFFDLKGLEVKLKVKVRTKARTMGICEDGEAEMNGCVDILRCYDGINLTRSGAKRKHEFRGSWKENYRWSENKDKGRWEKEKE</sequence>
<dbReference type="OrthoDB" id="1918at2759"/>
<gene>
    <name evidence="1" type="ORF">K435DRAFT_797115</name>
</gene>
<evidence type="ECO:0000313" key="2">
    <source>
        <dbReference type="Proteomes" id="UP000297245"/>
    </source>
</evidence>
<reference evidence="1 2" key="1">
    <citation type="journal article" date="2019" name="Nat. Ecol. Evol.">
        <title>Megaphylogeny resolves global patterns of mushroom evolution.</title>
        <authorList>
            <person name="Varga T."/>
            <person name="Krizsan K."/>
            <person name="Foldi C."/>
            <person name="Dima B."/>
            <person name="Sanchez-Garcia M."/>
            <person name="Sanchez-Ramirez S."/>
            <person name="Szollosi G.J."/>
            <person name="Szarkandi J.G."/>
            <person name="Papp V."/>
            <person name="Albert L."/>
            <person name="Andreopoulos W."/>
            <person name="Angelini C."/>
            <person name="Antonin V."/>
            <person name="Barry K.W."/>
            <person name="Bougher N.L."/>
            <person name="Buchanan P."/>
            <person name="Buyck B."/>
            <person name="Bense V."/>
            <person name="Catcheside P."/>
            <person name="Chovatia M."/>
            <person name="Cooper J."/>
            <person name="Damon W."/>
            <person name="Desjardin D."/>
            <person name="Finy P."/>
            <person name="Geml J."/>
            <person name="Haridas S."/>
            <person name="Hughes K."/>
            <person name="Justo A."/>
            <person name="Karasinski D."/>
            <person name="Kautmanova I."/>
            <person name="Kiss B."/>
            <person name="Kocsube S."/>
            <person name="Kotiranta H."/>
            <person name="LaButti K.M."/>
            <person name="Lechner B.E."/>
            <person name="Liimatainen K."/>
            <person name="Lipzen A."/>
            <person name="Lukacs Z."/>
            <person name="Mihaltcheva S."/>
            <person name="Morgado L.N."/>
            <person name="Niskanen T."/>
            <person name="Noordeloos M.E."/>
            <person name="Ohm R.A."/>
            <person name="Ortiz-Santana B."/>
            <person name="Ovrebo C."/>
            <person name="Racz N."/>
            <person name="Riley R."/>
            <person name="Savchenko A."/>
            <person name="Shiryaev A."/>
            <person name="Soop K."/>
            <person name="Spirin V."/>
            <person name="Szebenyi C."/>
            <person name="Tomsovsky M."/>
            <person name="Tulloss R.E."/>
            <person name="Uehling J."/>
            <person name="Grigoriev I.V."/>
            <person name="Vagvolgyi C."/>
            <person name="Papp T."/>
            <person name="Martin F.M."/>
            <person name="Miettinen O."/>
            <person name="Hibbett D.S."/>
            <person name="Nagy L.G."/>
        </authorList>
    </citation>
    <scope>NUCLEOTIDE SEQUENCE [LARGE SCALE GENOMIC DNA]</scope>
    <source>
        <strain evidence="1 2">CBS 962.96</strain>
    </source>
</reference>
<dbReference type="AlphaFoldDB" id="A0A4S8M3H5"/>
<dbReference type="Proteomes" id="UP000297245">
    <property type="component" value="Unassembled WGS sequence"/>
</dbReference>
<organism evidence="1 2">
    <name type="scientific">Dendrothele bispora (strain CBS 962.96)</name>
    <dbReference type="NCBI Taxonomy" id="1314807"/>
    <lineage>
        <taxon>Eukaryota</taxon>
        <taxon>Fungi</taxon>
        <taxon>Dikarya</taxon>
        <taxon>Basidiomycota</taxon>
        <taxon>Agaricomycotina</taxon>
        <taxon>Agaricomycetes</taxon>
        <taxon>Agaricomycetidae</taxon>
        <taxon>Agaricales</taxon>
        <taxon>Agaricales incertae sedis</taxon>
        <taxon>Dendrothele</taxon>
    </lineage>
</organism>